<keyword evidence="3" id="KW-1185">Reference proteome</keyword>
<dbReference type="RefSeq" id="WP_084556421.1">
    <property type="nucleotide sequence ID" value="NZ_MEIA01000142.1"/>
</dbReference>
<evidence type="ECO:0000313" key="3">
    <source>
        <dbReference type="Proteomes" id="UP000182486"/>
    </source>
</evidence>
<organism evidence="2 3">
    <name type="scientific">Couchioplanes caeruleus subsp. caeruleus</name>
    <dbReference type="NCBI Taxonomy" id="56427"/>
    <lineage>
        <taxon>Bacteria</taxon>
        <taxon>Bacillati</taxon>
        <taxon>Actinomycetota</taxon>
        <taxon>Actinomycetes</taxon>
        <taxon>Micromonosporales</taxon>
        <taxon>Micromonosporaceae</taxon>
        <taxon>Couchioplanes</taxon>
    </lineage>
</organism>
<comment type="caution">
    <text evidence="2">The sequence shown here is derived from an EMBL/GenBank/DDBJ whole genome shotgun (WGS) entry which is preliminary data.</text>
</comment>
<evidence type="ECO:0000313" key="2">
    <source>
        <dbReference type="EMBL" id="OJF13619.1"/>
    </source>
</evidence>
<feature type="region of interest" description="Disordered" evidence="1">
    <location>
        <begin position="222"/>
        <end position="253"/>
    </location>
</feature>
<dbReference type="EMBL" id="MEIA01000142">
    <property type="protein sequence ID" value="OJF13619.1"/>
    <property type="molecule type" value="Genomic_DNA"/>
</dbReference>
<reference evidence="2 3" key="1">
    <citation type="submission" date="2016-09" db="EMBL/GenBank/DDBJ databases">
        <title>Couchioplanes caeruleus draft genome sequence.</title>
        <authorList>
            <person name="Sheehan J."/>
            <person name="Caffrey P."/>
        </authorList>
    </citation>
    <scope>NUCLEOTIDE SEQUENCE [LARGE SCALE GENOMIC DNA]</scope>
    <source>
        <strain evidence="2 3">DSM 43634</strain>
    </source>
</reference>
<sequence>MTLMLAVAAATAVLAVPRRSRPAGFRRHDRQAAGALRRQARTDPAAVATETEAERYADEVARAAVRAAEIAGRRRADWERAQEGVDEAWAAFDAADRTARRCTAAAAFPILKQRRTRVEIADRERFLHRSAVAACRRKELSIVQLNEALAHRGGWNPRKHPVAQEAALRSAVREHRFAAYQAATARERAAWEEAEKAAAALRTLRAEALAARLRVGRGLLPAGDPRPIGARERAGQWNPAEPVARPAATLAAH</sequence>
<feature type="region of interest" description="Disordered" evidence="1">
    <location>
        <begin position="23"/>
        <end position="47"/>
    </location>
</feature>
<accession>A0A1K0GW50</accession>
<evidence type="ECO:0000256" key="1">
    <source>
        <dbReference type="SAM" id="MobiDB-lite"/>
    </source>
</evidence>
<name>A0A1K0GW50_9ACTN</name>
<dbReference type="Proteomes" id="UP000182486">
    <property type="component" value="Unassembled WGS sequence"/>
</dbReference>
<dbReference type="AlphaFoldDB" id="A0A1K0GW50"/>
<gene>
    <name evidence="2" type="ORF">BG844_14250</name>
</gene>
<proteinExistence type="predicted"/>
<protein>
    <submittedName>
        <fullName evidence="2">Uncharacterized protein</fullName>
    </submittedName>
</protein>